<sequence length="1155" mass="128470">MTSWQIISGYGNSFRWEITGQDFGAEPEDERSDFPQSHVQKAYNSSSRLSSMTDLLLQGCSKLLEDDNDEDVEKTPLFKTGLGRFVPVKQSSITKALSVLGDDSVTDTGQIQARDNVCDFPNSLFQTGSGKKVNISSDGLARAKTLLGLVEESDPCNFQGFRNSRKSSNIDSSFGWPNISNFEKGEGVNHFGTVHSASGPRSSPICRTDIGHSRFGNEAKQPTHSRMPNSATTPSPIKFQTAGGRSISVSSDALQHARSLLGDPELGTLLDTGNADDLELPFSKNKGLDNSSSNKENDPRSCLSHQEMAKSKLMSKSFISPMRSSSKRMHSSGNSQIINSGINLIRQFDEVSQDDVCRLSRNLTCQQERSSNGLCVPNTMVDNSLANGIDLRKNLVGRSPSRQLVDISNTIGTAAANNRQATNEKRRIIRTSVSPFKKPRSSKFYTPVKSNFSFVPSGSSNFSPEHCCSKGRVSTRYPFPGTRIYVKEYFGVPPLDHNKLAHSSDQYRWIRSGNAESYTFPDDSGVRYIGAEDFFHMLIRSGASEQYASKEWVKNHYRWIIWKLACYERCYPTKAAGKILSVSNVLEELKYRYEREVNHGHRSAIKRILEGDASPNSMMVLCISAICLNYEHKLEVSSFAQGDAENHTAAAAKVELTDGWYSIDALLDVLLLKQLASGKLFVGQKLRIWGAGLSGWIAPVSPLEVPRTVNLMLHINGTYRAHWADRLGFCKGVGVPLAFKCIKSNGGPVPLTLVGITRIYPLLYKERLSDGRSIVRSERLETKVVQSYNERRSVIIESIVSDFQRGTKYSHIYNDSDSEDGAKIWKILEKASQPEVLLAEMSPDQISSFAKYQANMEAIRQSDMEKSIEKALENAGLGKREVIPFMRLRVVGLTSKTYQGKDSPKEGLTTIWNPTEKQQSELIEGKAYNVSGLMPVSADPDTIYLQARATSWKPLSLQAVEHFTPFFTPCKSVPLSNFGAVPLSREFDIAAFVVYVGEVYKDAHQKKQWVFVTDSSITELQSKEFSDCLLAICFCSPCMDDESFVPFNFNLEGSTVGFRNLIKRAKDQVNRLWVAEASENSTYFLSFDTPHSSHLKNAAVSAQRWGTFSHLIVDKLKEKILFIIGDGLFPSIERNTALSALLEEGYKAPMLKPHP</sequence>
<dbReference type="SUPFAM" id="SSF50249">
    <property type="entry name" value="Nucleic acid-binding proteins"/>
    <property type="match status" value="3"/>
</dbReference>
<dbReference type="EMBL" id="KE343925">
    <property type="protein sequence ID" value="EXB46338.1"/>
    <property type="molecule type" value="Genomic_DNA"/>
</dbReference>
<feature type="domain" description="Tower" evidence="7">
    <location>
        <begin position="765"/>
        <end position="806"/>
    </location>
</feature>
<dbReference type="SMART" id="SM01341">
    <property type="entry name" value="Tower"/>
    <property type="match status" value="1"/>
</dbReference>
<dbReference type="Pfam" id="PF09169">
    <property type="entry name" value="BRCA-2_helical"/>
    <property type="match status" value="1"/>
</dbReference>
<reference evidence="9" key="1">
    <citation type="submission" date="2013-01" db="EMBL/GenBank/DDBJ databases">
        <title>Draft Genome Sequence of a Mulberry Tree, Morus notabilis C.K. Schneid.</title>
        <authorList>
            <person name="He N."/>
            <person name="Zhao S."/>
        </authorList>
    </citation>
    <scope>NUCLEOTIDE SEQUENCE</scope>
</reference>
<dbReference type="Pfam" id="PF09103">
    <property type="entry name" value="BRCA-2_OB1"/>
    <property type="match status" value="1"/>
</dbReference>
<dbReference type="InterPro" id="IPR015187">
    <property type="entry name" value="BRCA2_OB_1"/>
</dbReference>
<proteinExistence type="predicted"/>
<dbReference type="FunFam" id="2.40.50.140:FF:000262">
    <property type="entry name" value="Protein BREAST CANCER SUSCEPTIBILITY 2 homolog B"/>
    <property type="match status" value="1"/>
</dbReference>
<evidence type="ECO:0000313" key="8">
    <source>
        <dbReference type="EMBL" id="EXB46338.1"/>
    </source>
</evidence>
<gene>
    <name evidence="8" type="ORF">L484_009484</name>
</gene>
<keyword evidence="1" id="KW-0677">Repeat</keyword>
<keyword evidence="2" id="KW-0227">DNA damage</keyword>
<protein>
    <submittedName>
        <fullName evidence="8">Breast cancer type 2 susceptibility-like protein</fullName>
    </submittedName>
</protein>
<dbReference type="CDD" id="cd04493">
    <property type="entry name" value="BRCA2DBD_OB1"/>
    <property type="match status" value="1"/>
</dbReference>
<dbReference type="eggNOG" id="KOG4751">
    <property type="taxonomic scope" value="Eukaryota"/>
</dbReference>
<keyword evidence="3" id="KW-0238">DNA-binding</keyword>
<dbReference type="SUPFAM" id="SSF81878">
    <property type="entry name" value="BRCA2 tower domain"/>
    <property type="match status" value="1"/>
</dbReference>
<keyword evidence="4" id="KW-0233">DNA recombination</keyword>
<evidence type="ECO:0000259" key="7">
    <source>
        <dbReference type="SMART" id="SM01341"/>
    </source>
</evidence>
<feature type="region of interest" description="Disordered" evidence="6">
    <location>
        <begin position="210"/>
        <end position="244"/>
    </location>
</feature>
<dbReference type="PROSITE" id="PS50138">
    <property type="entry name" value="BRCA2_REPEAT"/>
    <property type="match status" value="2"/>
</dbReference>
<dbReference type="PANTHER" id="PTHR11289">
    <property type="entry name" value="BREAST CANCER TYPE 2 SUSCEPTIBILITY PROTEIN BRCA2"/>
    <property type="match status" value="1"/>
</dbReference>
<dbReference type="InterPro" id="IPR002093">
    <property type="entry name" value="BRCA2_repeat"/>
</dbReference>
<organism evidence="8 9">
    <name type="scientific">Morus notabilis</name>
    <dbReference type="NCBI Taxonomy" id="981085"/>
    <lineage>
        <taxon>Eukaryota</taxon>
        <taxon>Viridiplantae</taxon>
        <taxon>Streptophyta</taxon>
        <taxon>Embryophyta</taxon>
        <taxon>Tracheophyta</taxon>
        <taxon>Spermatophyta</taxon>
        <taxon>Magnoliopsida</taxon>
        <taxon>eudicotyledons</taxon>
        <taxon>Gunneridae</taxon>
        <taxon>Pentapetalae</taxon>
        <taxon>rosids</taxon>
        <taxon>fabids</taxon>
        <taxon>Rosales</taxon>
        <taxon>Moraceae</taxon>
        <taxon>Moreae</taxon>
        <taxon>Morus</taxon>
    </lineage>
</organism>
<dbReference type="STRING" id="981085.W9RBD4"/>
<name>W9RBD4_9ROSA</name>
<evidence type="ECO:0000256" key="2">
    <source>
        <dbReference type="ARBA" id="ARBA00022763"/>
    </source>
</evidence>
<dbReference type="InterPro" id="IPR015252">
    <property type="entry name" value="BRCA2_hlx"/>
</dbReference>
<evidence type="ECO:0000313" key="9">
    <source>
        <dbReference type="Proteomes" id="UP000030645"/>
    </source>
</evidence>
<dbReference type="InterPro" id="IPR012340">
    <property type="entry name" value="NA-bd_OB-fold"/>
</dbReference>
<dbReference type="GO" id="GO:0003677">
    <property type="term" value="F:DNA binding"/>
    <property type="evidence" value="ECO:0007669"/>
    <property type="project" value="UniProtKB-KW"/>
</dbReference>
<dbReference type="GO" id="GO:0000724">
    <property type="term" value="P:double-strand break repair via homologous recombination"/>
    <property type="evidence" value="ECO:0007669"/>
    <property type="project" value="InterPro"/>
</dbReference>
<keyword evidence="5" id="KW-0234">DNA repair</keyword>
<dbReference type="SUPFAM" id="SSF81872">
    <property type="entry name" value="BRCA2 helical domain"/>
    <property type="match status" value="1"/>
</dbReference>
<evidence type="ECO:0000256" key="6">
    <source>
        <dbReference type="SAM" id="MobiDB-lite"/>
    </source>
</evidence>
<evidence type="ECO:0000256" key="3">
    <source>
        <dbReference type="ARBA" id="ARBA00023125"/>
    </source>
</evidence>
<feature type="region of interest" description="Disordered" evidence="6">
    <location>
        <begin position="281"/>
        <end position="308"/>
    </location>
</feature>
<dbReference type="Pfam" id="PF00634">
    <property type="entry name" value="BRCA2"/>
    <property type="match status" value="2"/>
</dbReference>
<evidence type="ECO:0000256" key="1">
    <source>
        <dbReference type="ARBA" id="ARBA00022737"/>
    </source>
</evidence>
<evidence type="ECO:0000256" key="5">
    <source>
        <dbReference type="ARBA" id="ARBA00023204"/>
    </source>
</evidence>
<dbReference type="InterPro" id="IPR015525">
    <property type="entry name" value="BRCA2"/>
</dbReference>
<dbReference type="InterPro" id="IPR036315">
    <property type="entry name" value="BRCA2_hlx_sf"/>
</dbReference>
<dbReference type="AlphaFoldDB" id="W9RBD4"/>
<accession>W9RBD4</accession>
<dbReference type="PANTHER" id="PTHR11289:SF0">
    <property type="entry name" value="BREAST CANCER TYPE 2 SUSCEPTIBILITY PROTEIN"/>
    <property type="match status" value="1"/>
</dbReference>
<feature type="compositionally biased region" description="Polar residues" evidence="6">
    <location>
        <begin position="220"/>
        <end position="235"/>
    </location>
</feature>
<dbReference type="InterPro" id="IPR015205">
    <property type="entry name" value="Tower_dom"/>
</dbReference>
<dbReference type="Proteomes" id="UP000030645">
    <property type="component" value="Unassembled WGS sequence"/>
</dbReference>
<dbReference type="GO" id="GO:0006355">
    <property type="term" value="P:regulation of DNA-templated transcription"/>
    <property type="evidence" value="ECO:0007669"/>
    <property type="project" value="TreeGrafter"/>
</dbReference>
<keyword evidence="9" id="KW-1185">Reference proteome</keyword>
<evidence type="ECO:0000256" key="4">
    <source>
        <dbReference type="ARBA" id="ARBA00023172"/>
    </source>
</evidence>
<dbReference type="Gene3D" id="2.40.50.140">
    <property type="entry name" value="Nucleic acid-binding proteins"/>
    <property type="match status" value="4"/>
</dbReference>